<protein>
    <submittedName>
        <fullName evidence="2">Uncharacterized protein</fullName>
    </submittedName>
</protein>
<dbReference type="RefSeq" id="WP_278286232.1">
    <property type="nucleotide sequence ID" value="NZ_FNOU01000001.1"/>
</dbReference>
<sequence>MRGLEKEWLKSKKFMVIAIAGAVLLMLALAGYAYQQYQALKRHL</sequence>
<reference evidence="3" key="1">
    <citation type="submission" date="2016-10" db="EMBL/GenBank/DDBJ databases">
        <authorList>
            <person name="Varghese N."/>
            <person name="Submissions S."/>
        </authorList>
    </citation>
    <scope>NUCLEOTIDE SEQUENCE [LARGE SCALE GENOMIC DNA]</scope>
    <source>
        <strain evidence="3">VPI 5359</strain>
    </source>
</reference>
<name>A0A1H3AQM7_EUBBA</name>
<keyword evidence="1" id="KW-0472">Membrane</keyword>
<evidence type="ECO:0000313" key="2">
    <source>
        <dbReference type="EMBL" id="SDX31708.1"/>
    </source>
</evidence>
<keyword evidence="1" id="KW-0812">Transmembrane</keyword>
<dbReference type="STRING" id="1528.SAMN04488579_101131"/>
<gene>
    <name evidence="2" type="ORF">SAMN04488579_101131</name>
</gene>
<dbReference type="Proteomes" id="UP000199652">
    <property type="component" value="Unassembled WGS sequence"/>
</dbReference>
<evidence type="ECO:0000313" key="3">
    <source>
        <dbReference type="Proteomes" id="UP000199652"/>
    </source>
</evidence>
<keyword evidence="1" id="KW-1133">Transmembrane helix</keyword>
<dbReference type="EMBL" id="FNOU01000001">
    <property type="protein sequence ID" value="SDX31708.1"/>
    <property type="molecule type" value="Genomic_DNA"/>
</dbReference>
<accession>A0A1H3AQM7</accession>
<evidence type="ECO:0000256" key="1">
    <source>
        <dbReference type="SAM" id="Phobius"/>
    </source>
</evidence>
<keyword evidence="3" id="KW-1185">Reference proteome</keyword>
<feature type="transmembrane region" description="Helical" evidence="1">
    <location>
        <begin position="14"/>
        <end position="34"/>
    </location>
</feature>
<proteinExistence type="predicted"/>
<organism evidence="2 3">
    <name type="scientific">Eubacterium barkeri</name>
    <name type="common">Clostridium barkeri</name>
    <dbReference type="NCBI Taxonomy" id="1528"/>
    <lineage>
        <taxon>Bacteria</taxon>
        <taxon>Bacillati</taxon>
        <taxon>Bacillota</taxon>
        <taxon>Clostridia</taxon>
        <taxon>Eubacteriales</taxon>
        <taxon>Eubacteriaceae</taxon>
        <taxon>Eubacterium</taxon>
    </lineage>
</organism>
<dbReference type="AlphaFoldDB" id="A0A1H3AQM7"/>